<dbReference type="HOGENOM" id="CLU_1263622_0_0_1"/>
<dbReference type="SMART" id="SM00717">
    <property type="entry name" value="SANT"/>
    <property type="match status" value="1"/>
</dbReference>
<feature type="region of interest" description="Disordered" evidence="5">
    <location>
        <begin position="156"/>
        <end position="175"/>
    </location>
</feature>
<evidence type="ECO:0000256" key="2">
    <source>
        <dbReference type="ARBA" id="ARBA00023163"/>
    </source>
</evidence>
<dbReference type="SUPFAM" id="SSF46689">
    <property type="entry name" value="Homeodomain-like"/>
    <property type="match status" value="1"/>
</dbReference>
<evidence type="ECO:0000256" key="3">
    <source>
        <dbReference type="ARBA" id="ARBA00023242"/>
    </source>
</evidence>
<feature type="domain" description="SANT" evidence="6">
    <location>
        <begin position="109"/>
        <end position="156"/>
    </location>
</feature>
<evidence type="ECO:0000256" key="5">
    <source>
        <dbReference type="SAM" id="MobiDB-lite"/>
    </source>
</evidence>
<dbReference type="EnsemblProtists" id="EKX34435">
    <property type="protein sequence ID" value="EKX34435"/>
    <property type="gene ID" value="GUITHDRAFT_147214"/>
</dbReference>
<feature type="region of interest" description="Disordered" evidence="5">
    <location>
        <begin position="1"/>
        <end position="49"/>
    </location>
</feature>
<dbReference type="KEGG" id="gtt:GUITHDRAFT_147214"/>
<dbReference type="RefSeq" id="XP_005821415.1">
    <property type="nucleotide sequence ID" value="XM_005821358.1"/>
</dbReference>
<dbReference type="EMBL" id="JH993109">
    <property type="protein sequence ID" value="EKX34435.1"/>
    <property type="molecule type" value="Genomic_DNA"/>
</dbReference>
<dbReference type="InterPro" id="IPR017884">
    <property type="entry name" value="SANT_dom"/>
</dbReference>
<evidence type="ECO:0000259" key="7">
    <source>
        <dbReference type="PROSITE" id="PS51294"/>
    </source>
</evidence>
<dbReference type="CDD" id="cd00167">
    <property type="entry name" value="SANT"/>
    <property type="match status" value="1"/>
</dbReference>
<dbReference type="AlphaFoldDB" id="L1IF06"/>
<evidence type="ECO:0000259" key="6">
    <source>
        <dbReference type="PROSITE" id="PS51293"/>
    </source>
</evidence>
<dbReference type="InterPro" id="IPR017930">
    <property type="entry name" value="Myb_dom"/>
</dbReference>
<name>L1IF06_GUITC</name>
<organism evidence="8">
    <name type="scientific">Guillardia theta (strain CCMP2712)</name>
    <name type="common">Cryptophyte</name>
    <dbReference type="NCBI Taxonomy" id="905079"/>
    <lineage>
        <taxon>Eukaryota</taxon>
        <taxon>Cryptophyceae</taxon>
        <taxon>Pyrenomonadales</taxon>
        <taxon>Geminigeraceae</taxon>
        <taxon>Guillardia</taxon>
    </lineage>
</organism>
<protein>
    <submittedName>
        <fullName evidence="8 9">Uncharacterized protein</fullName>
    </submittedName>
</protein>
<dbReference type="Proteomes" id="UP000011087">
    <property type="component" value="Unassembled WGS sequence"/>
</dbReference>
<gene>
    <name evidence="8" type="ORF">GUITHDRAFT_147214</name>
</gene>
<dbReference type="PROSITE" id="PS51294">
    <property type="entry name" value="HTH_MYB"/>
    <property type="match status" value="1"/>
</dbReference>
<reference evidence="10" key="2">
    <citation type="submission" date="2012-11" db="EMBL/GenBank/DDBJ databases">
        <authorList>
            <person name="Kuo A."/>
            <person name="Curtis B.A."/>
            <person name="Tanifuji G."/>
            <person name="Burki F."/>
            <person name="Gruber A."/>
            <person name="Irimia M."/>
            <person name="Maruyama S."/>
            <person name="Arias M.C."/>
            <person name="Ball S.G."/>
            <person name="Gile G.H."/>
            <person name="Hirakawa Y."/>
            <person name="Hopkins J.F."/>
            <person name="Rensing S.A."/>
            <person name="Schmutz J."/>
            <person name="Symeonidi A."/>
            <person name="Elias M."/>
            <person name="Eveleigh R.J."/>
            <person name="Herman E.K."/>
            <person name="Klute M.J."/>
            <person name="Nakayama T."/>
            <person name="Obornik M."/>
            <person name="Reyes-Prieto A."/>
            <person name="Armbrust E.V."/>
            <person name="Aves S.J."/>
            <person name="Beiko R.G."/>
            <person name="Coutinho P."/>
            <person name="Dacks J.B."/>
            <person name="Durnford D.G."/>
            <person name="Fast N.M."/>
            <person name="Green B.R."/>
            <person name="Grisdale C."/>
            <person name="Hempe F."/>
            <person name="Henrissat B."/>
            <person name="Hoppner M.P."/>
            <person name="Ishida K.-I."/>
            <person name="Kim E."/>
            <person name="Koreny L."/>
            <person name="Kroth P.G."/>
            <person name="Liu Y."/>
            <person name="Malik S.-B."/>
            <person name="Maier U.G."/>
            <person name="McRose D."/>
            <person name="Mock T."/>
            <person name="Neilson J.A."/>
            <person name="Onodera N.T."/>
            <person name="Poole A.M."/>
            <person name="Pritham E.J."/>
            <person name="Richards T.A."/>
            <person name="Rocap G."/>
            <person name="Roy S.W."/>
            <person name="Sarai C."/>
            <person name="Schaack S."/>
            <person name="Shirato S."/>
            <person name="Slamovits C.H."/>
            <person name="Spencer D.F."/>
            <person name="Suzuki S."/>
            <person name="Worden A.Z."/>
            <person name="Zauner S."/>
            <person name="Barry K."/>
            <person name="Bell C."/>
            <person name="Bharti A.K."/>
            <person name="Crow J.A."/>
            <person name="Grimwood J."/>
            <person name="Kramer R."/>
            <person name="Lindquist E."/>
            <person name="Lucas S."/>
            <person name="Salamov A."/>
            <person name="McFadden G.I."/>
            <person name="Lane C.E."/>
            <person name="Keeling P.J."/>
            <person name="Gray M.W."/>
            <person name="Grigoriev I.V."/>
            <person name="Archibald J.M."/>
        </authorList>
    </citation>
    <scope>NUCLEOTIDE SEQUENCE</scope>
    <source>
        <strain evidence="10">CCMP2712</strain>
    </source>
</reference>
<dbReference type="OrthoDB" id="118550at2759"/>
<feature type="coiled-coil region" evidence="4">
    <location>
        <begin position="74"/>
        <end position="103"/>
    </location>
</feature>
<dbReference type="InterPro" id="IPR001005">
    <property type="entry name" value="SANT/Myb"/>
</dbReference>
<accession>L1IF06</accession>
<feature type="compositionally biased region" description="Basic residues" evidence="5">
    <location>
        <begin position="1"/>
        <end position="10"/>
    </location>
</feature>
<reference evidence="9" key="3">
    <citation type="submission" date="2015-06" db="UniProtKB">
        <authorList>
            <consortium name="EnsemblProtists"/>
        </authorList>
    </citation>
    <scope>IDENTIFICATION</scope>
</reference>
<sequence length="219" mass="24132">MLPNRRRAYHHNGPAGPLENDESDPSAPAPVQARPTLPDGYSPIYSARQDGLEDSNHLGFLVGAGDEPEVTALLEVASENLELKQNLVQKKQMEQQISRQQQEWKSRYWTAQEHQRFLEGLKVHGQRNFKAIAGYVGTRTSTQVKTHAQKFFQKMARQKGNETSSSGGADGSTCAEAVKDSDMKSDVQFDSSEGFPLALALSLNGTGQIIYRITSVVIS</sequence>
<dbReference type="InterPro" id="IPR006447">
    <property type="entry name" value="Myb_dom_plants"/>
</dbReference>
<dbReference type="NCBIfam" id="TIGR01557">
    <property type="entry name" value="myb_SHAQKYF"/>
    <property type="match status" value="1"/>
</dbReference>
<dbReference type="Gene3D" id="1.10.10.60">
    <property type="entry name" value="Homeodomain-like"/>
    <property type="match status" value="1"/>
</dbReference>
<keyword evidence="2" id="KW-0804">Transcription</keyword>
<proteinExistence type="predicted"/>
<reference evidence="8 10" key="1">
    <citation type="journal article" date="2012" name="Nature">
        <title>Algal genomes reveal evolutionary mosaicism and the fate of nucleomorphs.</title>
        <authorList>
            <consortium name="DOE Joint Genome Institute"/>
            <person name="Curtis B.A."/>
            <person name="Tanifuji G."/>
            <person name="Burki F."/>
            <person name="Gruber A."/>
            <person name="Irimia M."/>
            <person name="Maruyama S."/>
            <person name="Arias M.C."/>
            <person name="Ball S.G."/>
            <person name="Gile G.H."/>
            <person name="Hirakawa Y."/>
            <person name="Hopkins J.F."/>
            <person name="Kuo A."/>
            <person name="Rensing S.A."/>
            <person name="Schmutz J."/>
            <person name="Symeonidi A."/>
            <person name="Elias M."/>
            <person name="Eveleigh R.J."/>
            <person name="Herman E.K."/>
            <person name="Klute M.J."/>
            <person name="Nakayama T."/>
            <person name="Obornik M."/>
            <person name="Reyes-Prieto A."/>
            <person name="Armbrust E.V."/>
            <person name="Aves S.J."/>
            <person name="Beiko R.G."/>
            <person name="Coutinho P."/>
            <person name="Dacks J.B."/>
            <person name="Durnford D.G."/>
            <person name="Fast N.M."/>
            <person name="Green B.R."/>
            <person name="Grisdale C.J."/>
            <person name="Hempel F."/>
            <person name="Henrissat B."/>
            <person name="Hoppner M.P."/>
            <person name="Ishida K."/>
            <person name="Kim E."/>
            <person name="Koreny L."/>
            <person name="Kroth P.G."/>
            <person name="Liu Y."/>
            <person name="Malik S.B."/>
            <person name="Maier U.G."/>
            <person name="McRose D."/>
            <person name="Mock T."/>
            <person name="Neilson J.A."/>
            <person name="Onodera N.T."/>
            <person name="Poole A.M."/>
            <person name="Pritham E.J."/>
            <person name="Richards T.A."/>
            <person name="Rocap G."/>
            <person name="Roy S.W."/>
            <person name="Sarai C."/>
            <person name="Schaack S."/>
            <person name="Shirato S."/>
            <person name="Slamovits C.H."/>
            <person name="Spencer D.F."/>
            <person name="Suzuki S."/>
            <person name="Worden A.Z."/>
            <person name="Zauner S."/>
            <person name="Barry K."/>
            <person name="Bell C."/>
            <person name="Bharti A.K."/>
            <person name="Crow J.A."/>
            <person name="Grimwood J."/>
            <person name="Kramer R."/>
            <person name="Lindquist E."/>
            <person name="Lucas S."/>
            <person name="Salamov A."/>
            <person name="McFadden G.I."/>
            <person name="Lane C.E."/>
            <person name="Keeling P.J."/>
            <person name="Gray M.W."/>
            <person name="Grigoriev I.V."/>
            <person name="Archibald J.M."/>
        </authorList>
    </citation>
    <scope>NUCLEOTIDE SEQUENCE</scope>
    <source>
        <strain evidence="8 10">CCMP2712</strain>
    </source>
</reference>
<evidence type="ECO:0000313" key="8">
    <source>
        <dbReference type="EMBL" id="EKX34435.1"/>
    </source>
</evidence>
<evidence type="ECO:0000313" key="9">
    <source>
        <dbReference type="EnsemblProtists" id="EKX34435"/>
    </source>
</evidence>
<keyword evidence="1" id="KW-0805">Transcription regulation</keyword>
<dbReference type="STRING" id="905079.L1IF06"/>
<keyword evidence="3" id="KW-0539">Nucleus</keyword>
<keyword evidence="10" id="KW-1185">Reference proteome</keyword>
<dbReference type="GeneID" id="17291170"/>
<dbReference type="PaxDb" id="55529-EKX34435"/>
<dbReference type="GO" id="GO:0003677">
    <property type="term" value="F:DNA binding"/>
    <property type="evidence" value="ECO:0007669"/>
    <property type="project" value="InterPro"/>
</dbReference>
<dbReference type="PROSITE" id="PS51293">
    <property type="entry name" value="SANT"/>
    <property type="match status" value="1"/>
</dbReference>
<feature type="domain" description="HTH myb-type" evidence="7">
    <location>
        <begin position="109"/>
        <end position="156"/>
    </location>
</feature>
<dbReference type="Pfam" id="PF00249">
    <property type="entry name" value="Myb_DNA-binding"/>
    <property type="match status" value="1"/>
</dbReference>
<keyword evidence="4" id="KW-0175">Coiled coil</keyword>
<dbReference type="PANTHER" id="PTHR44042">
    <property type="entry name" value="DUPLICATED HOMEODOMAIN-LIKE SUPERFAMILY PROTEIN-RELATED"/>
    <property type="match status" value="1"/>
</dbReference>
<evidence type="ECO:0000256" key="4">
    <source>
        <dbReference type="SAM" id="Coils"/>
    </source>
</evidence>
<dbReference type="InterPro" id="IPR009057">
    <property type="entry name" value="Homeodomain-like_sf"/>
</dbReference>
<evidence type="ECO:0000256" key="1">
    <source>
        <dbReference type="ARBA" id="ARBA00023015"/>
    </source>
</evidence>
<evidence type="ECO:0000313" key="10">
    <source>
        <dbReference type="Proteomes" id="UP000011087"/>
    </source>
</evidence>
<dbReference type="eggNOG" id="KOG0724">
    <property type="taxonomic scope" value="Eukaryota"/>
</dbReference>
<dbReference type="PANTHER" id="PTHR44042:SF67">
    <property type="entry name" value="MYB-LIKE PROTEIN I"/>
    <property type="match status" value="1"/>
</dbReference>